<reference evidence="1 2" key="1">
    <citation type="journal article" date="2019" name="Emerg. Microbes Infect.">
        <title>Comprehensive subspecies identification of 175 nontuberculous mycobacteria species based on 7547 genomic profiles.</title>
        <authorList>
            <person name="Matsumoto Y."/>
            <person name="Kinjo T."/>
            <person name="Motooka D."/>
            <person name="Nabeya D."/>
            <person name="Jung N."/>
            <person name="Uechi K."/>
            <person name="Horii T."/>
            <person name="Iida T."/>
            <person name="Fujita J."/>
            <person name="Nakamura S."/>
        </authorList>
    </citation>
    <scope>NUCLEOTIDE SEQUENCE [LARGE SCALE GENOMIC DNA]</scope>
    <source>
        <strain evidence="1 2">JCM 17899</strain>
    </source>
</reference>
<protein>
    <submittedName>
        <fullName evidence="1">Uncharacterized protein</fullName>
    </submittedName>
</protein>
<sequence length="83" mass="9066">MASRAWDYTLYESTDGSKILKVMFSEGPYKIDVSRYFVVDALVLGPADESALGALAELVRRDYPDTGLPEIDRCDVSGTGEAT</sequence>
<evidence type="ECO:0000313" key="1">
    <source>
        <dbReference type="EMBL" id="BBY28665.1"/>
    </source>
</evidence>
<dbReference type="EMBL" id="AP022588">
    <property type="protein sequence ID" value="BBY28665.1"/>
    <property type="molecule type" value="Genomic_DNA"/>
</dbReference>
<dbReference type="AlphaFoldDB" id="A0A7I7QQV4"/>
<dbReference type="RefSeq" id="WP_163797543.1">
    <property type="nucleotide sequence ID" value="NZ_AP022588.1"/>
</dbReference>
<gene>
    <name evidence="1" type="ORF">MSEDJ_27610</name>
</gene>
<dbReference type="KEGG" id="msei:MSEDJ_27610"/>
<name>A0A7I7QQV4_9MYCO</name>
<organism evidence="1 2">
    <name type="scientific">Mycolicibacterium sediminis</name>
    <dbReference type="NCBI Taxonomy" id="1286180"/>
    <lineage>
        <taxon>Bacteria</taxon>
        <taxon>Bacillati</taxon>
        <taxon>Actinomycetota</taxon>
        <taxon>Actinomycetes</taxon>
        <taxon>Mycobacteriales</taxon>
        <taxon>Mycobacteriaceae</taxon>
        <taxon>Mycolicibacterium</taxon>
    </lineage>
</organism>
<keyword evidence="2" id="KW-1185">Reference proteome</keyword>
<dbReference type="Proteomes" id="UP000467193">
    <property type="component" value="Chromosome"/>
</dbReference>
<accession>A0A7I7QQV4</accession>
<proteinExistence type="predicted"/>
<evidence type="ECO:0000313" key="2">
    <source>
        <dbReference type="Proteomes" id="UP000467193"/>
    </source>
</evidence>